<sequence length="91" mass="9955">MKKIQVLGPGCAKCSQTAEMITAAALKQKVEVEVTKVTDLKVMLSFGILSTPAVVVEGTLVHSGSVPKLEQILDWLKPYPLRRPLVRLRPC</sequence>
<evidence type="ECO:0000313" key="5">
    <source>
        <dbReference type="Proteomes" id="UP000177583"/>
    </source>
</evidence>
<feature type="domain" description="Thioredoxin-like fold" evidence="3">
    <location>
        <begin position="3"/>
        <end position="77"/>
    </location>
</feature>
<protein>
    <recommendedName>
        <fullName evidence="3">Thioredoxin-like fold domain-containing protein</fullName>
    </recommendedName>
</protein>
<gene>
    <name evidence="4" type="ORF">A2557_06265</name>
</gene>
<feature type="active site" description="Nucleophile" evidence="1">
    <location>
        <position position="11"/>
    </location>
</feature>
<evidence type="ECO:0000313" key="4">
    <source>
        <dbReference type="EMBL" id="OGH02727.1"/>
    </source>
</evidence>
<reference evidence="4 5" key="1">
    <citation type="journal article" date="2016" name="Nat. Commun.">
        <title>Thousands of microbial genomes shed light on interconnected biogeochemical processes in an aquifer system.</title>
        <authorList>
            <person name="Anantharaman K."/>
            <person name="Brown C.T."/>
            <person name="Hug L.A."/>
            <person name="Sharon I."/>
            <person name="Castelle C.J."/>
            <person name="Probst A.J."/>
            <person name="Thomas B.C."/>
            <person name="Singh A."/>
            <person name="Wilkins M.J."/>
            <person name="Karaoz U."/>
            <person name="Brodie E.L."/>
            <person name="Williams K.H."/>
            <person name="Hubbard S.S."/>
            <person name="Banfield J.F."/>
        </authorList>
    </citation>
    <scope>NUCLEOTIDE SEQUENCE [LARGE SCALE GENOMIC DNA]</scope>
</reference>
<dbReference type="AlphaFoldDB" id="A0A1F6GX28"/>
<dbReference type="Proteomes" id="UP000177583">
    <property type="component" value="Unassembled WGS sequence"/>
</dbReference>
<dbReference type="InterPro" id="IPR005243">
    <property type="entry name" value="THIRX-like_proc"/>
</dbReference>
<evidence type="ECO:0000256" key="2">
    <source>
        <dbReference type="PIRSR" id="PIRSR037031-51"/>
    </source>
</evidence>
<dbReference type="PANTHER" id="PTHR36450">
    <property type="entry name" value="THIOREDOXIN"/>
    <property type="match status" value="1"/>
</dbReference>
<organism evidence="4 5">
    <name type="scientific">Candidatus Lambdaproteobacteria bacterium RIFOXYD2_FULL_56_26</name>
    <dbReference type="NCBI Taxonomy" id="1817773"/>
    <lineage>
        <taxon>Bacteria</taxon>
        <taxon>Pseudomonadati</taxon>
        <taxon>Pseudomonadota</taxon>
        <taxon>Candidatus Lambdaproteobacteria</taxon>
    </lineage>
</organism>
<dbReference type="Gene3D" id="3.40.30.10">
    <property type="entry name" value="Glutaredoxin"/>
    <property type="match status" value="1"/>
</dbReference>
<name>A0A1F6GX28_9PROT</name>
<dbReference type="InterPro" id="IPR036249">
    <property type="entry name" value="Thioredoxin-like_sf"/>
</dbReference>
<dbReference type="PIRSF" id="PIRSF037031">
    <property type="entry name" value="Redox_disulphide_2"/>
    <property type="match status" value="1"/>
</dbReference>
<dbReference type="Pfam" id="PF13192">
    <property type="entry name" value="Thioredoxin_3"/>
    <property type="match status" value="1"/>
</dbReference>
<comment type="caution">
    <text evidence="4">The sequence shown here is derived from an EMBL/GenBank/DDBJ whole genome shotgun (WGS) entry which is preliminary data.</text>
</comment>
<keyword evidence="2" id="KW-1015">Disulfide bond</keyword>
<dbReference type="InterPro" id="IPR012336">
    <property type="entry name" value="Thioredoxin-like_fold"/>
</dbReference>
<dbReference type="EMBL" id="MFNF01000020">
    <property type="protein sequence ID" value="OGH02727.1"/>
    <property type="molecule type" value="Genomic_DNA"/>
</dbReference>
<proteinExistence type="predicted"/>
<feature type="active site" description="Nucleophile" evidence="1">
    <location>
        <position position="14"/>
    </location>
</feature>
<dbReference type="SUPFAM" id="SSF52833">
    <property type="entry name" value="Thioredoxin-like"/>
    <property type="match status" value="1"/>
</dbReference>
<evidence type="ECO:0000256" key="1">
    <source>
        <dbReference type="PIRSR" id="PIRSR037031-50"/>
    </source>
</evidence>
<keyword evidence="2" id="KW-0676">Redox-active center</keyword>
<dbReference type="PANTHER" id="PTHR36450:SF1">
    <property type="entry name" value="THIOREDOXIN"/>
    <property type="match status" value="1"/>
</dbReference>
<dbReference type="NCBIfam" id="TIGR00412">
    <property type="entry name" value="redox_disulf_2"/>
    <property type="match status" value="1"/>
</dbReference>
<accession>A0A1F6GX28</accession>
<evidence type="ECO:0000259" key="3">
    <source>
        <dbReference type="Pfam" id="PF13192"/>
    </source>
</evidence>
<feature type="disulfide bond" description="Redox-active" evidence="2">
    <location>
        <begin position="11"/>
        <end position="14"/>
    </location>
</feature>